<dbReference type="GO" id="GO:0005524">
    <property type="term" value="F:ATP binding"/>
    <property type="evidence" value="ECO:0007669"/>
    <property type="project" value="UniProtKB-KW"/>
</dbReference>
<dbReference type="SUPFAM" id="SSF56112">
    <property type="entry name" value="Protein kinase-like (PK-like)"/>
    <property type="match status" value="1"/>
</dbReference>
<dbReference type="InterPro" id="IPR050660">
    <property type="entry name" value="NEK_Ser/Thr_kinase"/>
</dbReference>
<protein>
    <recommendedName>
        <fullName evidence="1">non-specific serine/threonine protein kinase</fullName>
        <ecNumber evidence="1">2.7.11.1</ecNumber>
    </recommendedName>
</protein>
<gene>
    <name evidence="9" type="ORF">KDI_37510</name>
</gene>
<proteinExistence type="predicted"/>
<comment type="caution">
    <text evidence="9">The sequence shown here is derived from an EMBL/GenBank/DDBJ whole genome shotgun (WGS) entry which is preliminary data.</text>
</comment>
<evidence type="ECO:0000256" key="7">
    <source>
        <dbReference type="SAM" id="MobiDB-lite"/>
    </source>
</evidence>
<dbReference type="PROSITE" id="PS50011">
    <property type="entry name" value="PROTEIN_KINASE_DOM"/>
    <property type="match status" value="1"/>
</dbReference>
<keyword evidence="2" id="KW-0808">Transferase</keyword>
<feature type="region of interest" description="Disordered" evidence="7">
    <location>
        <begin position="272"/>
        <end position="292"/>
    </location>
</feature>
<dbReference type="SUPFAM" id="SSF48452">
    <property type="entry name" value="TPR-like"/>
    <property type="match status" value="1"/>
</dbReference>
<dbReference type="AlphaFoldDB" id="A0A5A5TFQ6"/>
<evidence type="ECO:0000256" key="4">
    <source>
        <dbReference type="ARBA" id="ARBA00022777"/>
    </source>
</evidence>
<dbReference type="InterPro" id="IPR011009">
    <property type="entry name" value="Kinase-like_dom_sf"/>
</dbReference>
<evidence type="ECO:0000256" key="1">
    <source>
        <dbReference type="ARBA" id="ARBA00012513"/>
    </source>
</evidence>
<name>A0A5A5TFQ6_9CHLR</name>
<reference evidence="9 10" key="1">
    <citation type="submission" date="2019-01" db="EMBL/GenBank/DDBJ databases">
        <title>Draft genome sequence of Dictyobacter sp. Uno17.</title>
        <authorList>
            <person name="Wang C.M."/>
            <person name="Zheng Y."/>
            <person name="Sakai Y."/>
            <person name="Abe K."/>
            <person name="Yokota A."/>
            <person name="Yabe S."/>
        </authorList>
    </citation>
    <scope>NUCLEOTIDE SEQUENCE [LARGE SCALE GENOMIC DNA]</scope>
    <source>
        <strain evidence="9 10">Uno17</strain>
    </source>
</reference>
<dbReference type="PANTHER" id="PTHR43671">
    <property type="entry name" value="SERINE/THREONINE-PROTEIN KINASE NEK"/>
    <property type="match status" value="1"/>
</dbReference>
<dbReference type="SMART" id="SM00220">
    <property type="entry name" value="S_TKc"/>
    <property type="match status" value="1"/>
</dbReference>
<feature type="domain" description="Protein kinase" evidence="8">
    <location>
        <begin position="1"/>
        <end position="249"/>
    </location>
</feature>
<feature type="repeat" description="TPR" evidence="6">
    <location>
        <begin position="405"/>
        <end position="438"/>
    </location>
</feature>
<dbReference type="InterPro" id="IPR011990">
    <property type="entry name" value="TPR-like_helical_dom_sf"/>
</dbReference>
<evidence type="ECO:0000256" key="3">
    <source>
        <dbReference type="ARBA" id="ARBA00022741"/>
    </source>
</evidence>
<dbReference type="CDD" id="cd14014">
    <property type="entry name" value="STKc_PknB_like"/>
    <property type="match status" value="1"/>
</dbReference>
<keyword evidence="4" id="KW-0418">Kinase</keyword>
<keyword evidence="6" id="KW-0802">TPR repeat</keyword>
<dbReference type="PANTHER" id="PTHR43671:SF13">
    <property type="entry name" value="SERINE_THREONINE-PROTEIN KINASE NEK2"/>
    <property type="match status" value="1"/>
</dbReference>
<dbReference type="InterPro" id="IPR019734">
    <property type="entry name" value="TPR_rpt"/>
</dbReference>
<dbReference type="GO" id="GO:0004674">
    <property type="term" value="F:protein serine/threonine kinase activity"/>
    <property type="evidence" value="ECO:0007669"/>
    <property type="project" value="UniProtKB-EC"/>
</dbReference>
<evidence type="ECO:0000256" key="6">
    <source>
        <dbReference type="PROSITE-ProRule" id="PRU00339"/>
    </source>
</evidence>
<evidence type="ECO:0000256" key="2">
    <source>
        <dbReference type="ARBA" id="ARBA00022679"/>
    </source>
</evidence>
<evidence type="ECO:0000313" key="10">
    <source>
        <dbReference type="Proteomes" id="UP000322530"/>
    </source>
</evidence>
<sequence>MGAVYRAIDTRFQRPCAVKEMLDKFHDEQEQAQAVEWFSREATMLLELNHPCIPRVRDFFVEDSRHYLVMDFIDGYTLSEKVEREANVVGVKGARGITELQARSWMRQITSVLGYLHAQLPPIIFRDLKPSNVMVTGRDEIKLIDFGIARTFQAQSQATVIMTIGYAPPEQLQGMPEPRSDIYALGATMYRLLTRHDPANNKPNMFQFPPLRSLRPDLSIAFEQIVMKALAPQLEQRWVNAAELEQALINLPNIAVTPPVVSVDPTLLSSVAQGPRSSGPAPYQPPVSSGPVSAPLTGPAGAYLSSALGHLGAKRIDAAYEAIKMAHTLEPQNALVHQIFGQIFARRTPPQIDYALQAYQRSLSLNPNNAETHKLIGDVWFFLRKAPQNAIAAYMQSLRLNPQDFESHDRLAQCYEQMNQVEPALYEYQQALQLVPAQPEILRLRLSFSLGQIAMRATQWAIAEQAFVQVLTLNAADAQARFLLSQVYEREGKLEDAFRECGYVINGPLGKNPAVQQLFFSVKQRLGR</sequence>
<keyword evidence="3" id="KW-0547">Nucleotide-binding</keyword>
<keyword evidence="5" id="KW-0067">ATP-binding</keyword>
<accession>A0A5A5TFQ6</accession>
<dbReference type="EMBL" id="BIXY01000062">
    <property type="protein sequence ID" value="GCF10187.1"/>
    <property type="molecule type" value="Genomic_DNA"/>
</dbReference>
<evidence type="ECO:0000259" key="8">
    <source>
        <dbReference type="PROSITE" id="PS50011"/>
    </source>
</evidence>
<dbReference type="InterPro" id="IPR000719">
    <property type="entry name" value="Prot_kinase_dom"/>
</dbReference>
<dbReference type="PROSITE" id="PS50005">
    <property type="entry name" value="TPR"/>
    <property type="match status" value="1"/>
</dbReference>
<dbReference type="Gene3D" id="1.10.510.10">
    <property type="entry name" value="Transferase(Phosphotransferase) domain 1"/>
    <property type="match status" value="1"/>
</dbReference>
<dbReference type="Pfam" id="PF13432">
    <property type="entry name" value="TPR_16"/>
    <property type="match status" value="1"/>
</dbReference>
<evidence type="ECO:0000313" key="9">
    <source>
        <dbReference type="EMBL" id="GCF10187.1"/>
    </source>
</evidence>
<dbReference type="EC" id="2.7.11.1" evidence="1"/>
<keyword evidence="10" id="KW-1185">Reference proteome</keyword>
<dbReference type="SMART" id="SM00028">
    <property type="entry name" value="TPR"/>
    <property type="match status" value="5"/>
</dbReference>
<dbReference type="Gene3D" id="1.25.40.10">
    <property type="entry name" value="Tetratricopeptide repeat domain"/>
    <property type="match status" value="1"/>
</dbReference>
<dbReference type="Pfam" id="PF00069">
    <property type="entry name" value="Pkinase"/>
    <property type="match status" value="1"/>
</dbReference>
<evidence type="ECO:0000256" key="5">
    <source>
        <dbReference type="ARBA" id="ARBA00022840"/>
    </source>
</evidence>
<organism evidence="9 10">
    <name type="scientific">Dictyobacter arantiisoli</name>
    <dbReference type="NCBI Taxonomy" id="2014874"/>
    <lineage>
        <taxon>Bacteria</taxon>
        <taxon>Bacillati</taxon>
        <taxon>Chloroflexota</taxon>
        <taxon>Ktedonobacteria</taxon>
        <taxon>Ktedonobacterales</taxon>
        <taxon>Dictyobacteraceae</taxon>
        <taxon>Dictyobacter</taxon>
    </lineage>
</organism>
<dbReference type="Proteomes" id="UP000322530">
    <property type="component" value="Unassembled WGS sequence"/>
</dbReference>
<dbReference type="Gene3D" id="3.30.200.20">
    <property type="entry name" value="Phosphorylase Kinase, domain 1"/>
    <property type="match status" value="1"/>
</dbReference>